<proteinExistence type="predicted"/>
<dbReference type="Pfam" id="PF01230">
    <property type="entry name" value="HIT"/>
    <property type="match status" value="1"/>
</dbReference>
<comment type="caution">
    <text evidence="5">The sequence shown here is derived from an EMBL/GenBank/DDBJ whole genome shotgun (WGS) entry which is preliminary data.</text>
</comment>
<evidence type="ECO:0000313" key="6">
    <source>
        <dbReference type="Proteomes" id="UP001211065"/>
    </source>
</evidence>
<dbReference type="SUPFAM" id="SSF54197">
    <property type="entry name" value="HIT-like"/>
    <property type="match status" value="1"/>
</dbReference>
<evidence type="ECO:0000259" key="4">
    <source>
        <dbReference type="PROSITE" id="PS51084"/>
    </source>
</evidence>
<dbReference type="InterPro" id="IPR019808">
    <property type="entry name" value="Histidine_triad_CS"/>
</dbReference>
<dbReference type="AlphaFoldDB" id="A0AAD5U1M3"/>
<dbReference type="GO" id="GO:0003824">
    <property type="term" value="F:catalytic activity"/>
    <property type="evidence" value="ECO:0007669"/>
    <property type="project" value="InterPro"/>
</dbReference>
<dbReference type="EMBL" id="JADGJW010000505">
    <property type="protein sequence ID" value="KAJ3215993.1"/>
    <property type="molecule type" value="Genomic_DNA"/>
</dbReference>
<dbReference type="Gene3D" id="3.30.428.10">
    <property type="entry name" value="HIT-like"/>
    <property type="match status" value="2"/>
</dbReference>
<organism evidence="5 6">
    <name type="scientific">Clydaea vesicula</name>
    <dbReference type="NCBI Taxonomy" id="447962"/>
    <lineage>
        <taxon>Eukaryota</taxon>
        <taxon>Fungi</taxon>
        <taxon>Fungi incertae sedis</taxon>
        <taxon>Chytridiomycota</taxon>
        <taxon>Chytridiomycota incertae sedis</taxon>
        <taxon>Chytridiomycetes</taxon>
        <taxon>Lobulomycetales</taxon>
        <taxon>Lobulomycetaceae</taxon>
        <taxon>Clydaea</taxon>
    </lineage>
</organism>
<dbReference type="PANTHER" id="PTHR46648">
    <property type="entry name" value="HIT FAMILY PROTEIN 1"/>
    <property type="match status" value="1"/>
</dbReference>
<name>A0AAD5U1M3_9FUNG</name>
<evidence type="ECO:0000313" key="5">
    <source>
        <dbReference type="EMBL" id="KAJ3215993.1"/>
    </source>
</evidence>
<keyword evidence="6" id="KW-1185">Reference proteome</keyword>
<feature type="domain" description="HIT" evidence="4">
    <location>
        <begin position="1"/>
        <end position="87"/>
    </location>
</feature>
<dbReference type="PROSITE" id="PS00892">
    <property type="entry name" value="HIT_1"/>
    <property type="match status" value="1"/>
</dbReference>
<reference evidence="5" key="1">
    <citation type="submission" date="2020-05" db="EMBL/GenBank/DDBJ databases">
        <title>Phylogenomic resolution of chytrid fungi.</title>
        <authorList>
            <person name="Stajich J.E."/>
            <person name="Amses K."/>
            <person name="Simmons R."/>
            <person name="Seto K."/>
            <person name="Myers J."/>
            <person name="Bonds A."/>
            <person name="Quandt C.A."/>
            <person name="Barry K."/>
            <person name="Liu P."/>
            <person name="Grigoriev I."/>
            <person name="Longcore J.E."/>
            <person name="James T.Y."/>
        </authorList>
    </citation>
    <scope>NUCLEOTIDE SEQUENCE</scope>
    <source>
        <strain evidence="5">JEL0476</strain>
    </source>
</reference>
<evidence type="ECO:0000256" key="3">
    <source>
        <dbReference type="PROSITE-ProRule" id="PRU00464"/>
    </source>
</evidence>
<dbReference type="InterPro" id="IPR001310">
    <property type="entry name" value="Histidine_triad_HIT"/>
</dbReference>
<gene>
    <name evidence="5" type="primary">HNT1</name>
    <name evidence="5" type="ORF">HK099_006103</name>
</gene>
<feature type="short sequence motif" description="Histidine triad motif" evidence="2 3">
    <location>
        <begin position="71"/>
        <end position="75"/>
    </location>
</feature>
<dbReference type="PROSITE" id="PS51084">
    <property type="entry name" value="HIT_2"/>
    <property type="match status" value="1"/>
</dbReference>
<evidence type="ECO:0000256" key="2">
    <source>
        <dbReference type="PIRSR" id="PIRSR601310-3"/>
    </source>
</evidence>
<dbReference type="InterPro" id="IPR011146">
    <property type="entry name" value="HIT-like"/>
</dbReference>
<dbReference type="GO" id="GO:0009117">
    <property type="term" value="P:nucleotide metabolic process"/>
    <property type="evidence" value="ECO:0007669"/>
    <property type="project" value="TreeGrafter"/>
</dbReference>
<sequence>MSANCIFCKIIKGDIPSFKILETSLTLAFMDTDETLSEILPISKRIAKATGAVNYNFLQNNGREAHQAVDHVHFHIIPKTKEGGLEMSWDSKKFSNNELKEFCEEIKGKL</sequence>
<protein>
    <submittedName>
        <fullName evidence="5">Adenosine 5'-monophosphoramidase</fullName>
    </submittedName>
</protein>
<evidence type="ECO:0000256" key="1">
    <source>
        <dbReference type="PIRSR" id="PIRSR601310-1"/>
    </source>
</evidence>
<accession>A0AAD5U1M3</accession>
<feature type="active site" description="Tele-AMP-histidine intermediate" evidence="1">
    <location>
        <position position="73"/>
    </location>
</feature>
<dbReference type="Proteomes" id="UP001211065">
    <property type="component" value="Unassembled WGS sequence"/>
</dbReference>
<dbReference type="InterPro" id="IPR036265">
    <property type="entry name" value="HIT-like_sf"/>
</dbReference>
<dbReference type="PANTHER" id="PTHR46648:SF1">
    <property type="entry name" value="ADENOSINE 5'-MONOPHOSPHORAMIDASE HNT1"/>
    <property type="match status" value="1"/>
</dbReference>